<keyword evidence="2" id="KW-1185">Reference proteome</keyword>
<sequence length="185" mass="18754">MSDQRAIINLDPMDPVVLAGGKRRTVILGLKDPGEAVRAVPSLLADGVGSIELCGGFGPLAAAPVVEAVAGRVPVGLAMFGMESLTSVAAYKARAEAGEAMTAAFIVIVPGTDPRTDRVVREHEGGRALFVAVPEESAAPEVAADLLASEGVELIELYGGFSPTGAARVIEAVDAAIPIGLAARA</sequence>
<dbReference type="RefSeq" id="WP_113985081.1">
    <property type="nucleotide sequence ID" value="NZ_QMEY01000022.1"/>
</dbReference>
<organism evidence="1 2">
    <name type="scientific">Spongiactinospora rosea</name>
    <dbReference type="NCBI Taxonomy" id="2248750"/>
    <lineage>
        <taxon>Bacteria</taxon>
        <taxon>Bacillati</taxon>
        <taxon>Actinomycetota</taxon>
        <taxon>Actinomycetes</taxon>
        <taxon>Streptosporangiales</taxon>
        <taxon>Streptosporangiaceae</taxon>
        <taxon>Spongiactinospora</taxon>
    </lineage>
</organism>
<dbReference type="OrthoDB" id="8595161at2"/>
<dbReference type="Proteomes" id="UP000253303">
    <property type="component" value="Unassembled WGS sequence"/>
</dbReference>
<proteinExistence type="predicted"/>
<dbReference type="AlphaFoldDB" id="A0A366LQR4"/>
<evidence type="ECO:0000313" key="1">
    <source>
        <dbReference type="EMBL" id="RBQ15542.1"/>
    </source>
</evidence>
<comment type="caution">
    <text evidence="1">The sequence shown here is derived from an EMBL/GenBank/DDBJ whole genome shotgun (WGS) entry which is preliminary data.</text>
</comment>
<dbReference type="Pfam" id="PF20116">
    <property type="entry name" value="DUF6506"/>
    <property type="match status" value="2"/>
</dbReference>
<dbReference type="EMBL" id="QMEY01000022">
    <property type="protein sequence ID" value="RBQ15542.1"/>
    <property type="molecule type" value="Genomic_DNA"/>
</dbReference>
<protein>
    <submittedName>
        <fullName evidence="1">Uncharacterized protein</fullName>
    </submittedName>
</protein>
<dbReference type="InterPro" id="IPR045441">
    <property type="entry name" value="DUF6506"/>
</dbReference>
<accession>A0A366LQR4</accession>
<gene>
    <name evidence="1" type="ORF">DP939_34775</name>
</gene>
<evidence type="ECO:0000313" key="2">
    <source>
        <dbReference type="Proteomes" id="UP000253303"/>
    </source>
</evidence>
<name>A0A366LQR4_9ACTN</name>
<reference evidence="1 2" key="1">
    <citation type="submission" date="2018-06" db="EMBL/GenBank/DDBJ databases">
        <title>Sphaerisporangium craniellae sp. nov., isolated from a marine sponge in the South China Sea.</title>
        <authorList>
            <person name="Li L."/>
        </authorList>
    </citation>
    <scope>NUCLEOTIDE SEQUENCE [LARGE SCALE GENOMIC DNA]</scope>
    <source>
        <strain evidence="1 2">LHW63015</strain>
    </source>
</reference>